<dbReference type="EMBL" id="JBHFEH010000009">
    <property type="protein sequence ID" value="KAL2056182.1"/>
    <property type="molecule type" value="Genomic_DNA"/>
</dbReference>
<comment type="caution">
    <text evidence="1">The sequence shown here is derived from an EMBL/GenBank/DDBJ whole genome shotgun (WGS) entry which is preliminary data.</text>
</comment>
<sequence>MSGLLPRVGNITRMPKICLILRGMKQERLLDHFCESLKVDHHLAIPKATIEGIFQSQDAYHATIFYAEQHRVALPTWNLGDHVEIPDEEPLSLMFDDNYRQGSGGTAQRVGDPS</sequence>
<accession>A0ABR4BEA3</accession>
<dbReference type="Proteomes" id="UP001590951">
    <property type="component" value="Unassembled WGS sequence"/>
</dbReference>
<evidence type="ECO:0000313" key="2">
    <source>
        <dbReference type="Proteomes" id="UP001590951"/>
    </source>
</evidence>
<reference evidence="1 2" key="1">
    <citation type="submission" date="2024-09" db="EMBL/GenBank/DDBJ databases">
        <title>Rethinking Asexuality: The Enigmatic Case of Functional Sexual Genes in Lepraria (Stereocaulaceae).</title>
        <authorList>
            <person name="Doellman M."/>
            <person name="Sun Y."/>
            <person name="Barcenas-Pena A."/>
            <person name="Lumbsch H.T."/>
            <person name="Grewe F."/>
        </authorList>
    </citation>
    <scope>NUCLEOTIDE SEQUENCE [LARGE SCALE GENOMIC DNA]</scope>
    <source>
        <strain evidence="1 2">Grewe 0041</strain>
    </source>
</reference>
<evidence type="ECO:0000313" key="1">
    <source>
        <dbReference type="EMBL" id="KAL2056182.1"/>
    </source>
</evidence>
<keyword evidence="2" id="KW-1185">Reference proteome</keyword>
<name>A0ABR4BEA3_9LECA</name>
<proteinExistence type="predicted"/>
<organism evidence="1 2">
    <name type="scientific">Lepraria finkii</name>
    <dbReference type="NCBI Taxonomy" id="1340010"/>
    <lineage>
        <taxon>Eukaryota</taxon>
        <taxon>Fungi</taxon>
        <taxon>Dikarya</taxon>
        <taxon>Ascomycota</taxon>
        <taxon>Pezizomycotina</taxon>
        <taxon>Lecanoromycetes</taxon>
        <taxon>OSLEUM clade</taxon>
        <taxon>Lecanoromycetidae</taxon>
        <taxon>Lecanorales</taxon>
        <taxon>Lecanorineae</taxon>
        <taxon>Stereocaulaceae</taxon>
        <taxon>Lepraria</taxon>
    </lineage>
</organism>
<gene>
    <name evidence="1" type="ORF">ABVK25_003825</name>
</gene>
<protein>
    <submittedName>
        <fullName evidence="1">Uncharacterized protein</fullName>
    </submittedName>
</protein>